<feature type="transmembrane region" description="Helical" evidence="1">
    <location>
        <begin position="187"/>
        <end position="212"/>
    </location>
</feature>
<dbReference type="AlphaFoldDB" id="A0A409X4S7"/>
<feature type="transmembrane region" description="Helical" evidence="1">
    <location>
        <begin position="101"/>
        <end position="121"/>
    </location>
</feature>
<keyword evidence="1" id="KW-0812">Transmembrane</keyword>
<comment type="caution">
    <text evidence="2">The sequence shown here is derived from an EMBL/GenBank/DDBJ whole genome shotgun (WGS) entry which is preliminary data.</text>
</comment>
<dbReference type="InParanoid" id="A0A409X4S7"/>
<feature type="transmembrane region" description="Helical" evidence="1">
    <location>
        <begin position="232"/>
        <end position="252"/>
    </location>
</feature>
<evidence type="ECO:0000256" key="1">
    <source>
        <dbReference type="SAM" id="Phobius"/>
    </source>
</evidence>
<organism evidence="2 3">
    <name type="scientific">Psilocybe cyanescens</name>
    <dbReference type="NCBI Taxonomy" id="93625"/>
    <lineage>
        <taxon>Eukaryota</taxon>
        <taxon>Fungi</taxon>
        <taxon>Dikarya</taxon>
        <taxon>Basidiomycota</taxon>
        <taxon>Agaricomycotina</taxon>
        <taxon>Agaricomycetes</taxon>
        <taxon>Agaricomycetidae</taxon>
        <taxon>Agaricales</taxon>
        <taxon>Agaricineae</taxon>
        <taxon>Strophariaceae</taxon>
        <taxon>Psilocybe</taxon>
    </lineage>
</organism>
<dbReference type="EMBL" id="NHYD01002632">
    <property type="protein sequence ID" value="PPQ85793.1"/>
    <property type="molecule type" value="Genomic_DNA"/>
</dbReference>
<reference evidence="2 3" key="1">
    <citation type="journal article" date="2018" name="Evol. Lett.">
        <title>Horizontal gene cluster transfer increased hallucinogenic mushroom diversity.</title>
        <authorList>
            <person name="Reynolds H.T."/>
            <person name="Vijayakumar V."/>
            <person name="Gluck-Thaler E."/>
            <person name="Korotkin H.B."/>
            <person name="Matheny P.B."/>
            <person name="Slot J.C."/>
        </authorList>
    </citation>
    <scope>NUCLEOTIDE SEQUENCE [LARGE SCALE GENOMIC DNA]</scope>
    <source>
        <strain evidence="2 3">2631</strain>
    </source>
</reference>
<name>A0A409X4S7_PSICY</name>
<evidence type="ECO:0000313" key="3">
    <source>
        <dbReference type="Proteomes" id="UP000283269"/>
    </source>
</evidence>
<sequence>MERPQQLYSQGQEENIKFNSDKILWGHVSLSLYSALAVVHTFGLHLLLYNYMACAKSRFGENSPIELNEIRPRPRQDCEANLTALHSENQIREQWDRSMTWLVKAWSITCTGCIILLPFPLAFFQVPGVDGNIYARTAVLSMLICSGIGLMTAGFYLQLKSKFKSKGFMKEWMKASQGLNNRQAVDFWTYLCLPVSLFSWAMFFCIVTLLIIIMRINPTDEMEFNQKQVQAWHISSIIFLVILTVCQAVQVYRFGKRILEVS</sequence>
<accession>A0A409X4S7</accession>
<feature type="transmembrane region" description="Helical" evidence="1">
    <location>
        <begin position="133"/>
        <end position="157"/>
    </location>
</feature>
<feature type="transmembrane region" description="Helical" evidence="1">
    <location>
        <begin position="30"/>
        <end position="49"/>
    </location>
</feature>
<dbReference type="OrthoDB" id="10553650at2759"/>
<keyword evidence="1" id="KW-1133">Transmembrane helix</keyword>
<dbReference type="Proteomes" id="UP000283269">
    <property type="component" value="Unassembled WGS sequence"/>
</dbReference>
<gene>
    <name evidence="2" type="ORF">CVT25_002864</name>
</gene>
<evidence type="ECO:0000313" key="2">
    <source>
        <dbReference type="EMBL" id="PPQ85793.1"/>
    </source>
</evidence>
<proteinExistence type="predicted"/>
<protein>
    <submittedName>
        <fullName evidence="2">Uncharacterized protein</fullName>
    </submittedName>
</protein>
<keyword evidence="1" id="KW-0472">Membrane</keyword>
<keyword evidence="3" id="KW-1185">Reference proteome</keyword>